<evidence type="ECO:0000259" key="1">
    <source>
        <dbReference type="Pfam" id="PF01844"/>
    </source>
</evidence>
<protein>
    <recommendedName>
        <fullName evidence="1">HNH domain-containing protein</fullName>
    </recommendedName>
</protein>
<proteinExistence type="predicted"/>
<evidence type="ECO:0000313" key="2">
    <source>
        <dbReference type="EMBL" id="QHS88314.1"/>
    </source>
</evidence>
<dbReference type="GO" id="GO:0004519">
    <property type="term" value="F:endonuclease activity"/>
    <property type="evidence" value="ECO:0007669"/>
    <property type="project" value="InterPro"/>
</dbReference>
<dbReference type="Gene3D" id="1.10.30.50">
    <property type="match status" value="1"/>
</dbReference>
<dbReference type="InterPro" id="IPR003615">
    <property type="entry name" value="HNH_nuc"/>
</dbReference>
<dbReference type="InterPro" id="IPR002711">
    <property type="entry name" value="HNH"/>
</dbReference>
<feature type="domain" description="HNH" evidence="1">
    <location>
        <begin position="295"/>
        <end position="337"/>
    </location>
</feature>
<accession>A0A6C0B933</accession>
<reference evidence="2" key="1">
    <citation type="journal article" date="2020" name="Nature">
        <title>Giant virus diversity and host interactions through global metagenomics.</title>
        <authorList>
            <person name="Schulz F."/>
            <person name="Roux S."/>
            <person name="Paez-Espino D."/>
            <person name="Jungbluth S."/>
            <person name="Walsh D.A."/>
            <person name="Denef V.J."/>
            <person name="McMahon K.D."/>
            <person name="Konstantinidis K.T."/>
            <person name="Eloe-Fadrosh E.A."/>
            <person name="Kyrpides N.C."/>
            <person name="Woyke T."/>
        </authorList>
    </citation>
    <scope>NUCLEOTIDE SEQUENCE</scope>
    <source>
        <strain evidence="2">GVMAG-M-3300010158-55</strain>
    </source>
</reference>
<dbReference type="AlphaFoldDB" id="A0A6C0B933"/>
<name>A0A6C0B933_9ZZZZ</name>
<dbReference type="Pfam" id="PF01844">
    <property type="entry name" value="HNH"/>
    <property type="match status" value="1"/>
</dbReference>
<dbReference type="CDD" id="cd00085">
    <property type="entry name" value="HNHc"/>
    <property type="match status" value="1"/>
</dbReference>
<dbReference type="EMBL" id="MN739095">
    <property type="protein sequence ID" value="QHS88314.1"/>
    <property type="molecule type" value="Genomic_DNA"/>
</dbReference>
<dbReference type="GO" id="GO:0003676">
    <property type="term" value="F:nucleic acid binding"/>
    <property type="evidence" value="ECO:0007669"/>
    <property type="project" value="InterPro"/>
</dbReference>
<organism evidence="2">
    <name type="scientific">viral metagenome</name>
    <dbReference type="NCBI Taxonomy" id="1070528"/>
    <lineage>
        <taxon>unclassified sequences</taxon>
        <taxon>metagenomes</taxon>
        <taxon>organismal metagenomes</taxon>
    </lineage>
</organism>
<sequence>MKRNFIQIVKDILPRRKFIHRHENCIMYELSGAELLTIHDKFTIPSYQVEINRTKVNAMQRDFFTNHDFFHLKNNIVFGVLPYNEESIYIVDGQHRFDMLKQLQTNLSSFITNQDFKFNVYFFNIMDDEYQLSLFRELNHDSYKNQKFISLGATIGKRVYDVCELLKHHYVFSPKRAFRENDKIYTLKEFMHKIHPFLLTKNNAEEVVDTIHTKLKLFKEHVDWFTVKTEEEEYYKRGSWLSLTRLNFVEFLLDDNVVPNVIPLPYKRMITSALRKKVWDKEFGTQLEAKCPIQHCTSMLFKEQDSAFHCGHIMPKCRGGEDTIENLRPICANCNSRMGCRHWDEYEKIVG</sequence>
<dbReference type="GO" id="GO:0008270">
    <property type="term" value="F:zinc ion binding"/>
    <property type="evidence" value="ECO:0007669"/>
    <property type="project" value="InterPro"/>
</dbReference>